<dbReference type="InterPro" id="IPR012677">
    <property type="entry name" value="Nucleotide-bd_a/b_plait_sf"/>
</dbReference>
<feature type="domain" description="RRM" evidence="3">
    <location>
        <begin position="131"/>
        <end position="220"/>
    </location>
</feature>
<evidence type="ECO:0000256" key="2">
    <source>
        <dbReference type="PROSITE-ProRule" id="PRU00176"/>
    </source>
</evidence>
<reference evidence="4" key="1">
    <citation type="submission" date="2023-04" db="EMBL/GenBank/DDBJ databases">
        <title>Black Yeasts Isolated from many extreme environments.</title>
        <authorList>
            <person name="Coleine C."/>
            <person name="Stajich J.E."/>
            <person name="Selbmann L."/>
        </authorList>
    </citation>
    <scope>NUCLEOTIDE SEQUENCE</scope>
    <source>
        <strain evidence="4">CCFEE 5312</strain>
    </source>
</reference>
<dbReference type="SUPFAM" id="SSF54928">
    <property type="entry name" value="RNA-binding domain, RBD"/>
    <property type="match status" value="1"/>
</dbReference>
<evidence type="ECO:0000256" key="1">
    <source>
        <dbReference type="ARBA" id="ARBA00022884"/>
    </source>
</evidence>
<dbReference type="InterPro" id="IPR000504">
    <property type="entry name" value="RRM_dom"/>
</dbReference>
<protein>
    <recommendedName>
        <fullName evidence="3">RRM domain-containing protein</fullName>
    </recommendedName>
</protein>
<evidence type="ECO:0000259" key="3">
    <source>
        <dbReference type="PROSITE" id="PS50102"/>
    </source>
</evidence>
<dbReference type="AlphaFoldDB" id="A0AAJ0LX34"/>
<dbReference type="PANTHER" id="PTHR21245">
    <property type="entry name" value="HETEROGENEOUS NUCLEAR RIBONUCLEOPROTEIN"/>
    <property type="match status" value="1"/>
</dbReference>
<dbReference type="SMART" id="SM00360">
    <property type="entry name" value="RRM"/>
    <property type="match status" value="2"/>
</dbReference>
<dbReference type="PROSITE" id="PS50102">
    <property type="entry name" value="RRM"/>
    <property type="match status" value="2"/>
</dbReference>
<dbReference type="Proteomes" id="UP001271007">
    <property type="component" value="Unassembled WGS sequence"/>
</dbReference>
<dbReference type="Pfam" id="PF00076">
    <property type="entry name" value="RRM_1"/>
    <property type="match status" value="1"/>
</dbReference>
<dbReference type="InterPro" id="IPR035979">
    <property type="entry name" value="RBD_domain_sf"/>
</dbReference>
<evidence type="ECO:0000313" key="4">
    <source>
        <dbReference type="EMBL" id="KAK3058516.1"/>
    </source>
</evidence>
<organism evidence="4 5">
    <name type="scientific">Extremus antarcticus</name>
    <dbReference type="NCBI Taxonomy" id="702011"/>
    <lineage>
        <taxon>Eukaryota</taxon>
        <taxon>Fungi</taxon>
        <taxon>Dikarya</taxon>
        <taxon>Ascomycota</taxon>
        <taxon>Pezizomycotina</taxon>
        <taxon>Dothideomycetes</taxon>
        <taxon>Dothideomycetidae</taxon>
        <taxon>Mycosphaerellales</taxon>
        <taxon>Extremaceae</taxon>
        <taxon>Extremus</taxon>
    </lineage>
</organism>
<feature type="domain" description="RRM" evidence="3">
    <location>
        <begin position="2"/>
        <end position="80"/>
    </location>
</feature>
<dbReference type="EMBL" id="JAWDJX010000001">
    <property type="protein sequence ID" value="KAK3058516.1"/>
    <property type="molecule type" value="Genomic_DNA"/>
</dbReference>
<keyword evidence="5" id="KW-1185">Reference proteome</keyword>
<accession>A0AAJ0LX34</accession>
<evidence type="ECO:0000313" key="5">
    <source>
        <dbReference type="Proteomes" id="UP001271007"/>
    </source>
</evidence>
<dbReference type="Gene3D" id="3.30.70.330">
    <property type="match status" value="2"/>
</dbReference>
<proteinExistence type="predicted"/>
<sequence length="269" mass="30036">MDRIYVGNLAYVAQREDVEALFEANGISISKLDIPTDPFTGRNPSYCFVDLLPGDASLALDRLPGQEVRGRPIKVSSYTERRRKPARSNFDTYAGVSTCIDPTLSTQAHVFDRWHRRDAKEHWTTPCDEGRRLWIGGLPRIDSAPALNVELRKLFQGFGIEAVSKIIPTQPRDGMTFVPRYHYYCFVDVSTAANAKAAVAALDGKSSPHGGAYKIRISRPNHATKVVREQLGGVWPGEVRAHCHNYQLSPKRDLDGNWRRSAQGTSPIC</sequence>
<gene>
    <name evidence="4" type="ORF">LTR09_000080</name>
</gene>
<dbReference type="GO" id="GO:0003723">
    <property type="term" value="F:RNA binding"/>
    <property type="evidence" value="ECO:0007669"/>
    <property type="project" value="UniProtKB-UniRule"/>
</dbReference>
<comment type="caution">
    <text evidence="4">The sequence shown here is derived from an EMBL/GenBank/DDBJ whole genome shotgun (WGS) entry which is preliminary data.</text>
</comment>
<keyword evidence="1 2" id="KW-0694">RNA-binding</keyword>
<name>A0AAJ0LX34_9PEZI</name>